<dbReference type="EMBL" id="VDMD01000002">
    <property type="protein sequence ID" value="TRM67444.1"/>
    <property type="molecule type" value="Genomic_DNA"/>
</dbReference>
<proteinExistence type="predicted"/>
<name>A0A550CRP6_9AGAR</name>
<sequence length="328" mass="36289">MSSTSARPGFSMRVISGPKPSSQPASSILNSSPAKRPACPTLSQSSQPKPKSKSKPKPRTLKTAPPPPPGSRAAYRMEAERFDYWSTYIWVAAFSSVGARCAACRRRILADVRSNGRFVIPNFTRHIDEKCKARRRIEKGEMSFPEPRRYEASLEDDHRKGREGILYEVFQGGAPPPGTVLAGKSSQKELVPVVKVPAKQEEKEKGDDEKNFQPSMTEVTNVPSGKQLYSASTYPMIATIQTSQPPCPRFISRGWRASGKPSSTLRERSPFRSNQPVHLGMSPADWDSEDESEDELMDDAYEAYDGGLSVHQALSQERSTASMDVDMC</sequence>
<feature type="compositionally biased region" description="Polar residues" evidence="1">
    <location>
        <begin position="19"/>
        <end position="33"/>
    </location>
</feature>
<accession>A0A550CRP6</accession>
<comment type="caution">
    <text evidence="2">The sequence shown here is derived from an EMBL/GenBank/DDBJ whole genome shotgun (WGS) entry which is preliminary data.</text>
</comment>
<feature type="compositionally biased region" description="Basic and acidic residues" evidence="1">
    <location>
        <begin position="199"/>
        <end position="211"/>
    </location>
</feature>
<organism evidence="2 3">
    <name type="scientific">Schizophyllum amplum</name>
    <dbReference type="NCBI Taxonomy" id="97359"/>
    <lineage>
        <taxon>Eukaryota</taxon>
        <taxon>Fungi</taxon>
        <taxon>Dikarya</taxon>
        <taxon>Basidiomycota</taxon>
        <taxon>Agaricomycotina</taxon>
        <taxon>Agaricomycetes</taxon>
        <taxon>Agaricomycetidae</taxon>
        <taxon>Agaricales</taxon>
        <taxon>Schizophyllaceae</taxon>
        <taxon>Schizophyllum</taxon>
    </lineage>
</organism>
<feature type="region of interest" description="Disordered" evidence="1">
    <location>
        <begin position="253"/>
        <end position="294"/>
    </location>
</feature>
<feature type="compositionally biased region" description="Basic residues" evidence="1">
    <location>
        <begin position="50"/>
        <end position="60"/>
    </location>
</feature>
<feature type="region of interest" description="Disordered" evidence="1">
    <location>
        <begin position="1"/>
        <end position="73"/>
    </location>
</feature>
<evidence type="ECO:0000313" key="2">
    <source>
        <dbReference type="EMBL" id="TRM67444.1"/>
    </source>
</evidence>
<gene>
    <name evidence="2" type="ORF">BD626DRAFT_564380</name>
</gene>
<keyword evidence="3" id="KW-1185">Reference proteome</keyword>
<evidence type="ECO:0000313" key="3">
    <source>
        <dbReference type="Proteomes" id="UP000320762"/>
    </source>
</evidence>
<dbReference type="Proteomes" id="UP000320762">
    <property type="component" value="Unassembled WGS sequence"/>
</dbReference>
<reference evidence="2 3" key="1">
    <citation type="journal article" date="2019" name="New Phytol.">
        <title>Comparative genomics reveals unique wood-decay strategies and fruiting body development in the Schizophyllaceae.</title>
        <authorList>
            <person name="Almasi E."/>
            <person name="Sahu N."/>
            <person name="Krizsan K."/>
            <person name="Balint B."/>
            <person name="Kovacs G.M."/>
            <person name="Kiss B."/>
            <person name="Cseklye J."/>
            <person name="Drula E."/>
            <person name="Henrissat B."/>
            <person name="Nagy I."/>
            <person name="Chovatia M."/>
            <person name="Adam C."/>
            <person name="LaButti K."/>
            <person name="Lipzen A."/>
            <person name="Riley R."/>
            <person name="Grigoriev I.V."/>
            <person name="Nagy L.G."/>
        </authorList>
    </citation>
    <scope>NUCLEOTIDE SEQUENCE [LARGE SCALE GENOMIC DNA]</scope>
    <source>
        <strain evidence="2 3">NL-1724</strain>
    </source>
</reference>
<dbReference type="OrthoDB" id="10490506at2759"/>
<dbReference type="AlphaFoldDB" id="A0A550CRP6"/>
<feature type="region of interest" description="Disordered" evidence="1">
    <location>
        <begin position="199"/>
        <end position="219"/>
    </location>
</feature>
<evidence type="ECO:0000256" key="1">
    <source>
        <dbReference type="SAM" id="MobiDB-lite"/>
    </source>
</evidence>
<protein>
    <submittedName>
        <fullName evidence="2">Uncharacterized protein</fullName>
    </submittedName>
</protein>